<proteinExistence type="predicted"/>
<keyword evidence="5" id="KW-1185">Reference proteome</keyword>
<evidence type="ECO:0000256" key="1">
    <source>
        <dbReference type="ARBA" id="ARBA00022737"/>
    </source>
</evidence>
<protein>
    <recommendedName>
        <fullName evidence="6">Ankyrin repeat domain-containing protein</fullName>
    </recommendedName>
</protein>
<feature type="repeat" description="ANK" evidence="3">
    <location>
        <begin position="145"/>
        <end position="177"/>
    </location>
</feature>
<evidence type="ECO:0000313" key="4">
    <source>
        <dbReference type="EMBL" id="KAG8457228.1"/>
    </source>
</evidence>
<sequence length="184" mass="18409">MRAAEAALLDAAAAGDEARVRELLAAGADPAGETVEGWTALIRASAGGHAAVVAVLLAAGAPPNPARANTHTALRAAALYGHASAAKQLLAARADPNTPSAGLRTPLMGACFARTTEPGYDRAGTLDVAALLLRARAAVDARNDSGETALALAMARADVQMAELLLAHGAATATSEVSTLTGRR</sequence>
<dbReference type="SMART" id="SM00248">
    <property type="entry name" value="ANK"/>
    <property type="match status" value="5"/>
</dbReference>
<dbReference type="InterPro" id="IPR036770">
    <property type="entry name" value="Ankyrin_rpt-contain_sf"/>
</dbReference>
<evidence type="ECO:0000256" key="3">
    <source>
        <dbReference type="PROSITE-ProRule" id="PRU00023"/>
    </source>
</evidence>
<gene>
    <name evidence="4" type="ORF">KFE25_009807</name>
</gene>
<dbReference type="OrthoDB" id="548769at2759"/>
<dbReference type="Proteomes" id="UP000751190">
    <property type="component" value="Unassembled WGS sequence"/>
</dbReference>
<dbReference type="PANTHER" id="PTHR24201">
    <property type="entry name" value="ANK_REP_REGION DOMAIN-CONTAINING PROTEIN"/>
    <property type="match status" value="1"/>
</dbReference>
<dbReference type="Pfam" id="PF12796">
    <property type="entry name" value="Ank_2"/>
    <property type="match status" value="1"/>
</dbReference>
<reference evidence="4" key="1">
    <citation type="submission" date="2021-05" db="EMBL/GenBank/DDBJ databases">
        <title>The genome of the haptophyte Pavlova lutheri (Diacronema luteri, Pavlovales) - a model for lipid biosynthesis in eukaryotic algae.</title>
        <authorList>
            <person name="Hulatt C.J."/>
            <person name="Posewitz M.C."/>
        </authorList>
    </citation>
    <scope>NUCLEOTIDE SEQUENCE</scope>
    <source>
        <strain evidence="4">NIVA-4/92</strain>
    </source>
</reference>
<dbReference type="PROSITE" id="PS50088">
    <property type="entry name" value="ANK_REPEAT"/>
    <property type="match status" value="2"/>
</dbReference>
<feature type="repeat" description="ANK" evidence="3">
    <location>
        <begin position="36"/>
        <end position="68"/>
    </location>
</feature>
<dbReference type="AlphaFoldDB" id="A0A8J5X6K9"/>
<dbReference type="SUPFAM" id="SSF48403">
    <property type="entry name" value="Ankyrin repeat"/>
    <property type="match status" value="1"/>
</dbReference>
<dbReference type="EMBL" id="JAGTXO010000077">
    <property type="protein sequence ID" value="KAG8457228.1"/>
    <property type="molecule type" value="Genomic_DNA"/>
</dbReference>
<dbReference type="OMA" id="APANWHN"/>
<comment type="caution">
    <text evidence="4">The sequence shown here is derived from an EMBL/GenBank/DDBJ whole genome shotgun (WGS) entry which is preliminary data.</text>
</comment>
<keyword evidence="2 3" id="KW-0040">ANK repeat</keyword>
<dbReference type="InterPro" id="IPR002110">
    <property type="entry name" value="Ankyrin_rpt"/>
</dbReference>
<dbReference type="PROSITE" id="PS50297">
    <property type="entry name" value="ANK_REP_REGION"/>
    <property type="match status" value="1"/>
</dbReference>
<dbReference type="PANTHER" id="PTHR24201:SF16">
    <property type="entry name" value="ANKYRIN-1-LIKE-RELATED"/>
    <property type="match status" value="1"/>
</dbReference>
<evidence type="ECO:0008006" key="6">
    <source>
        <dbReference type="Google" id="ProtNLM"/>
    </source>
</evidence>
<name>A0A8J5X6K9_DIALT</name>
<evidence type="ECO:0000313" key="5">
    <source>
        <dbReference type="Proteomes" id="UP000751190"/>
    </source>
</evidence>
<evidence type="ECO:0000256" key="2">
    <source>
        <dbReference type="ARBA" id="ARBA00023043"/>
    </source>
</evidence>
<dbReference type="GO" id="GO:0005634">
    <property type="term" value="C:nucleus"/>
    <property type="evidence" value="ECO:0007669"/>
    <property type="project" value="TreeGrafter"/>
</dbReference>
<accession>A0A8J5X6K9</accession>
<organism evidence="4 5">
    <name type="scientific">Diacronema lutheri</name>
    <name type="common">Unicellular marine alga</name>
    <name type="synonym">Monochrysis lutheri</name>
    <dbReference type="NCBI Taxonomy" id="2081491"/>
    <lineage>
        <taxon>Eukaryota</taxon>
        <taxon>Haptista</taxon>
        <taxon>Haptophyta</taxon>
        <taxon>Pavlovophyceae</taxon>
        <taxon>Pavlovales</taxon>
        <taxon>Pavlovaceae</taxon>
        <taxon>Diacronema</taxon>
    </lineage>
</organism>
<dbReference type="InterPro" id="IPR050776">
    <property type="entry name" value="Ank_Repeat/CDKN_Inhibitor"/>
</dbReference>
<dbReference type="Gene3D" id="1.25.40.20">
    <property type="entry name" value="Ankyrin repeat-containing domain"/>
    <property type="match status" value="2"/>
</dbReference>
<keyword evidence="1" id="KW-0677">Repeat</keyword>